<dbReference type="GO" id="GO:0005829">
    <property type="term" value="C:cytosol"/>
    <property type="evidence" value="ECO:0007669"/>
    <property type="project" value="TreeGrafter"/>
</dbReference>
<dbReference type="Pfam" id="PF00596">
    <property type="entry name" value="Aldolase_II"/>
    <property type="match status" value="1"/>
</dbReference>
<sequence length="234" mass="25670">MTTQLLDDLALANHILVNEGVLDGFGHISVRHPNKPDRFFIARSMAPALVEAQDIVEVDLDGNVHDPQGRRTYVERFIHSAIYKARPDVMSVVHSHSPAVIPFGVTGARLRPICHMSGFLGAVTPVYDIRHSAGESTDLLISNQALGESLATVLGQSNVALMRGHGSVTVGNAIQQAVFRAIYTESNARLQSEASRLGEINFLTEAEAKATSDMNDLHLDRPWEMWKRNALKRG</sequence>
<evidence type="ECO:0000313" key="4">
    <source>
        <dbReference type="EMBL" id="PUE60805.1"/>
    </source>
</evidence>
<feature type="domain" description="Class II aldolase/adducin N-terminal" evidence="3">
    <location>
        <begin position="7"/>
        <end position="192"/>
    </location>
</feature>
<accession>A0A315EVJ6</accession>
<dbReference type="AlphaFoldDB" id="A0A315EVJ6"/>
<dbReference type="Gene3D" id="3.40.225.10">
    <property type="entry name" value="Class II aldolase/adducin N-terminal domain"/>
    <property type="match status" value="1"/>
</dbReference>
<keyword evidence="1" id="KW-0479">Metal-binding</keyword>
<evidence type="ECO:0000256" key="2">
    <source>
        <dbReference type="ARBA" id="ARBA00023239"/>
    </source>
</evidence>
<dbReference type="PANTHER" id="PTHR22789:SF0">
    <property type="entry name" value="3-OXO-TETRONATE 4-PHOSPHATE DECARBOXYLASE-RELATED"/>
    <property type="match status" value="1"/>
</dbReference>
<dbReference type="InterPro" id="IPR036409">
    <property type="entry name" value="Aldolase_II/adducin_N_sf"/>
</dbReference>
<organism evidence="4 5">
    <name type="scientific">Limnohabitans curvus</name>
    <dbReference type="NCBI Taxonomy" id="323423"/>
    <lineage>
        <taxon>Bacteria</taxon>
        <taxon>Pseudomonadati</taxon>
        <taxon>Pseudomonadota</taxon>
        <taxon>Betaproteobacteria</taxon>
        <taxon>Burkholderiales</taxon>
        <taxon>Comamonadaceae</taxon>
        <taxon>Limnohabitans</taxon>
    </lineage>
</organism>
<dbReference type="GO" id="GO:0016832">
    <property type="term" value="F:aldehyde-lyase activity"/>
    <property type="evidence" value="ECO:0007669"/>
    <property type="project" value="TreeGrafter"/>
</dbReference>
<dbReference type="GO" id="GO:0046872">
    <property type="term" value="F:metal ion binding"/>
    <property type="evidence" value="ECO:0007669"/>
    <property type="project" value="UniProtKB-KW"/>
</dbReference>
<dbReference type="RefSeq" id="WP_108402870.1">
    <property type="nucleotide sequence ID" value="NZ_NESP01000001.1"/>
</dbReference>
<dbReference type="EMBL" id="NESP01000001">
    <property type="protein sequence ID" value="PUE60805.1"/>
    <property type="molecule type" value="Genomic_DNA"/>
</dbReference>
<dbReference type="PANTHER" id="PTHR22789">
    <property type="entry name" value="FUCULOSE PHOSPHATE ALDOLASE"/>
    <property type="match status" value="1"/>
</dbReference>
<evidence type="ECO:0000256" key="1">
    <source>
        <dbReference type="ARBA" id="ARBA00022723"/>
    </source>
</evidence>
<dbReference type="InterPro" id="IPR050197">
    <property type="entry name" value="Aldolase_class_II_sugar_metab"/>
</dbReference>
<reference evidence="4 5" key="1">
    <citation type="submission" date="2017-04" db="EMBL/GenBank/DDBJ databases">
        <title>Unexpected and diverse lifestyles within the genus Limnohabitans.</title>
        <authorList>
            <person name="Kasalicky V."/>
            <person name="Mehrshad M."/>
            <person name="Andrei S.-A."/>
            <person name="Salcher M."/>
            <person name="Kratochvilova H."/>
            <person name="Simek K."/>
            <person name="Ghai R."/>
        </authorList>
    </citation>
    <scope>NUCLEOTIDE SEQUENCE [LARGE SCALE GENOMIC DNA]</scope>
    <source>
        <strain evidence="4 5">MWH-C5</strain>
    </source>
</reference>
<dbReference type="SMART" id="SM01007">
    <property type="entry name" value="Aldolase_II"/>
    <property type="match status" value="1"/>
</dbReference>
<keyword evidence="5" id="KW-1185">Reference proteome</keyword>
<evidence type="ECO:0000259" key="3">
    <source>
        <dbReference type="SMART" id="SM01007"/>
    </source>
</evidence>
<name>A0A315EVJ6_9BURK</name>
<gene>
    <name evidence="4" type="ORF">B9Z44_09130</name>
</gene>
<dbReference type="GO" id="GO:0019323">
    <property type="term" value="P:pentose catabolic process"/>
    <property type="evidence" value="ECO:0007669"/>
    <property type="project" value="TreeGrafter"/>
</dbReference>
<keyword evidence="2" id="KW-0456">Lyase</keyword>
<protein>
    <submittedName>
        <fullName evidence="4">Aldolase</fullName>
    </submittedName>
</protein>
<proteinExistence type="predicted"/>
<dbReference type="SUPFAM" id="SSF53639">
    <property type="entry name" value="AraD/HMP-PK domain-like"/>
    <property type="match status" value="1"/>
</dbReference>
<evidence type="ECO:0000313" key="5">
    <source>
        <dbReference type="Proteomes" id="UP000251341"/>
    </source>
</evidence>
<comment type="caution">
    <text evidence="4">The sequence shown here is derived from an EMBL/GenBank/DDBJ whole genome shotgun (WGS) entry which is preliminary data.</text>
</comment>
<dbReference type="Proteomes" id="UP000251341">
    <property type="component" value="Unassembled WGS sequence"/>
</dbReference>
<dbReference type="InterPro" id="IPR001303">
    <property type="entry name" value="Aldolase_II/adducin_N"/>
</dbReference>